<sequence>MKLRLRSSVTKETVRIDVPPSSTLLELKHRLSQALPASSAVSSSSSSDYIRLSLNNKDELQSSSPDDTLPMLGVASGDLIFFTTTPNPQGSSKSPTSSIPGSISPVESTKNYNTSNLNEKTQESSSNFPVDSPEKPDSVKQNEKESNSSSDLQVESSTENEKALESLHPGKGEEGEFMEVYCEEKDSSSIEVAAGKSFSIPGFLKKVFTEELRNDDDGSKDHKLLMVAVHAVLLESGFIRFDPILHKKMIGLQSPNQRGTDLYYTLLDIVHDQKSNTNTIPYMKLKLQTLGKLVIIYGSLSSGRSSIHNVELNEGDLVPILNVAWSQCGLSEEIIPPGTDGLLWTSPEKEIFQFWRTVKDRLALPLLIDMCEVAGFRLPPCFMRLPTELKLSILELLPGIDLGKMSCVSSELNYLISNEELWEKKFVSEFGSWDTSVRIQDWKRKFKLALGLQKSRRVSTERLRNRRRFSGYAGPFIPPRQPVGIGGYNPLLPPPFGNIHYVDNNILPPSRSGSHVPRCDPR</sequence>
<name>A0A9P1E6G6_CUSEU</name>
<evidence type="ECO:0000313" key="4">
    <source>
        <dbReference type="Proteomes" id="UP001152484"/>
    </source>
</evidence>
<feature type="compositionally biased region" description="Basic and acidic residues" evidence="1">
    <location>
        <begin position="132"/>
        <end position="146"/>
    </location>
</feature>
<dbReference type="PANTHER" id="PTHR47602:SF2">
    <property type="entry name" value="F-BOX PROTEIN SKIP22"/>
    <property type="match status" value="1"/>
</dbReference>
<dbReference type="Gene3D" id="3.40.1000.30">
    <property type="match status" value="1"/>
</dbReference>
<organism evidence="3 4">
    <name type="scientific">Cuscuta europaea</name>
    <name type="common">European dodder</name>
    <dbReference type="NCBI Taxonomy" id="41803"/>
    <lineage>
        <taxon>Eukaryota</taxon>
        <taxon>Viridiplantae</taxon>
        <taxon>Streptophyta</taxon>
        <taxon>Embryophyta</taxon>
        <taxon>Tracheophyta</taxon>
        <taxon>Spermatophyta</taxon>
        <taxon>Magnoliopsida</taxon>
        <taxon>eudicotyledons</taxon>
        <taxon>Gunneridae</taxon>
        <taxon>Pentapetalae</taxon>
        <taxon>asterids</taxon>
        <taxon>lamiids</taxon>
        <taxon>Solanales</taxon>
        <taxon>Convolvulaceae</taxon>
        <taxon>Cuscuteae</taxon>
        <taxon>Cuscuta</taxon>
        <taxon>Cuscuta subgen. Cuscuta</taxon>
    </lineage>
</organism>
<feature type="compositionally biased region" description="Basic and acidic residues" evidence="1">
    <location>
        <begin position="159"/>
        <end position="174"/>
    </location>
</feature>
<dbReference type="CDD" id="cd22165">
    <property type="entry name" value="F-box_AtSKIP22-like"/>
    <property type="match status" value="1"/>
</dbReference>
<dbReference type="SUPFAM" id="SSF81383">
    <property type="entry name" value="F-box domain"/>
    <property type="match status" value="1"/>
</dbReference>
<keyword evidence="4" id="KW-1185">Reference proteome</keyword>
<accession>A0A9P1E6G6</accession>
<feature type="compositionally biased region" description="Low complexity" evidence="1">
    <location>
        <begin position="88"/>
        <end position="105"/>
    </location>
</feature>
<proteinExistence type="predicted"/>
<dbReference type="InterPro" id="IPR001810">
    <property type="entry name" value="F-box_dom"/>
</dbReference>
<feature type="domain" description="F-box" evidence="2">
    <location>
        <begin position="379"/>
        <end position="425"/>
    </location>
</feature>
<dbReference type="PANTHER" id="PTHR47602">
    <property type="entry name" value="F-BOX PROTEIN SKIP22"/>
    <property type="match status" value="1"/>
</dbReference>
<dbReference type="SMART" id="SM00256">
    <property type="entry name" value="FBOX"/>
    <property type="match status" value="1"/>
</dbReference>
<dbReference type="Gene3D" id="1.20.1280.50">
    <property type="match status" value="1"/>
</dbReference>
<dbReference type="InterPro" id="IPR036047">
    <property type="entry name" value="F-box-like_dom_sf"/>
</dbReference>
<dbReference type="EMBL" id="CAMAPE010000015">
    <property type="protein sequence ID" value="CAH9081886.1"/>
    <property type="molecule type" value="Genomic_DNA"/>
</dbReference>
<reference evidence="3" key="1">
    <citation type="submission" date="2022-07" db="EMBL/GenBank/DDBJ databases">
        <authorList>
            <person name="Macas J."/>
            <person name="Novak P."/>
            <person name="Neumann P."/>
        </authorList>
    </citation>
    <scope>NUCLEOTIDE SEQUENCE</scope>
</reference>
<dbReference type="PROSITE" id="PS50181">
    <property type="entry name" value="FBOX"/>
    <property type="match status" value="1"/>
</dbReference>
<dbReference type="OrthoDB" id="101791at2759"/>
<comment type="caution">
    <text evidence="3">The sequence shown here is derived from an EMBL/GenBank/DDBJ whole genome shotgun (WGS) entry which is preliminary data.</text>
</comment>
<evidence type="ECO:0000259" key="2">
    <source>
        <dbReference type="PROSITE" id="PS50181"/>
    </source>
</evidence>
<gene>
    <name evidence="3" type="ORF">CEURO_LOCUS8045</name>
</gene>
<feature type="compositionally biased region" description="Polar residues" evidence="1">
    <location>
        <begin position="106"/>
        <end position="129"/>
    </location>
</feature>
<protein>
    <recommendedName>
        <fullName evidence="2">F-box domain-containing protein</fullName>
    </recommendedName>
</protein>
<dbReference type="Proteomes" id="UP001152484">
    <property type="component" value="Unassembled WGS sequence"/>
</dbReference>
<evidence type="ECO:0000256" key="1">
    <source>
        <dbReference type="SAM" id="MobiDB-lite"/>
    </source>
</evidence>
<feature type="region of interest" description="Disordered" evidence="1">
    <location>
        <begin position="83"/>
        <end position="175"/>
    </location>
</feature>
<evidence type="ECO:0000313" key="3">
    <source>
        <dbReference type="EMBL" id="CAH9081886.1"/>
    </source>
</evidence>
<feature type="compositionally biased region" description="Polar residues" evidence="1">
    <location>
        <begin position="147"/>
        <end position="157"/>
    </location>
</feature>
<dbReference type="AlphaFoldDB" id="A0A9P1E6G6"/>
<dbReference type="Pfam" id="PF12937">
    <property type="entry name" value="F-box-like"/>
    <property type="match status" value="1"/>
</dbReference>